<keyword evidence="2" id="KW-1185">Reference proteome</keyword>
<dbReference type="EMBL" id="FWWV01000001">
    <property type="protein sequence ID" value="SMB78456.1"/>
    <property type="molecule type" value="Genomic_DNA"/>
</dbReference>
<reference evidence="2" key="1">
    <citation type="submission" date="2017-04" db="EMBL/GenBank/DDBJ databases">
        <authorList>
            <person name="Varghese N."/>
            <person name="Submissions S."/>
        </authorList>
    </citation>
    <scope>NUCLEOTIDE SEQUENCE [LARGE SCALE GENOMIC DNA]</scope>
    <source>
        <strain evidence="2">DSM 23072</strain>
    </source>
</reference>
<dbReference type="PANTHER" id="PTHR34817:SF2">
    <property type="entry name" value="NUCLEOTIDYLTRANSFERASE"/>
    <property type="match status" value="1"/>
</dbReference>
<evidence type="ECO:0008006" key="3">
    <source>
        <dbReference type="Google" id="ProtNLM"/>
    </source>
</evidence>
<evidence type="ECO:0000313" key="1">
    <source>
        <dbReference type="EMBL" id="SMB78456.1"/>
    </source>
</evidence>
<dbReference type="AlphaFoldDB" id="A0A1W1UBI4"/>
<gene>
    <name evidence="1" type="ORF">SAMN05660772_00128</name>
</gene>
<sequence length="258" mass="30527">MIEPIMLEKIRHELKRIEAEENVVILYAIESGSRAWGFPSQDSDYDVRFIYSRTKEDYLSIDDPHDVLEYPINDLLDISGWDLKKALKLCRKGNPALAEWLYSPIVYQANSLFLNEFRQLADSYFSASSMIHHYLHMADGNFRGYLKSDLVKIKKYFYVLRPILACMWIEKYRCNPPILFVDLLNDPILAPELRRCIEALLARKLAGEEFDLELKIERINQFIEEKINYYQQYVHTLAKFDVPDNQMANALFRKWLKQ</sequence>
<name>A0A1W1UBI4_9PAST</name>
<evidence type="ECO:0000313" key="2">
    <source>
        <dbReference type="Proteomes" id="UP000192408"/>
    </source>
</evidence>
<dbReference type="RefSeq" id="WP_208610867.1">
    <property type="nucleotide sequence ID" value="NZ_FWWV01000001.1"/>
</dbReference>
<proteinExistence type="predicted"/>
<accession>A0A1W1UBI4</accession>
<dbReference type="Pfam" id="PF10127">
    <property type="entry name" value="RlaP"/>
    <property type="match status" value="1"/>
</dbReference>
<organism evidence="1 2">
    <name type="scientific">Pasteurella testudinis DSM 23072</name>
    <dbReference type="NCBI Taxonomy" id="1122938"/>
    <lineage>
        <taxon>Bacteria</taxon>
        <taxon>Pseudomonadati</taxon>
        <taxon>Pseudomonadota</taxon>
        <taxon>Gammaproteobacteria</taxon>
        <taxon>Pasteurellales</taxon>
        <taxon>Pasteurellaceae</taxon>
        <taxon>Pasteurella</taxon>
    </lineage>
</organism>
<dbReference type="Proteomes" id="UP000192408">
    <property type="component" value="Unassembled WGS sequence"/>
</dbReference>
<dbReference type="STRING" id="1122938.SAMN05660772_00128"/>
<dbReference type="PANTHER" id="PTHR34817">
    <property type="entry name" value="NUCLEOTIDYLTRANSFERASE"/>
    <property type="match status" value="1"/>
</dbReference>
<dbReference type="InterPro" id="IPR018775">
    <property type="entry name" value="RlaP"/>
</dbReference>
<protein>
    <recommendedName>
        <fullName evidence="3">Nucleotidyltransferase</fullName>
    </recommendedName>
</protein>